<name>A0A7S7NME7_PALFE</name>
<dbReference type="GO" id="GO:0046872">
    <property type="term" value="F:metal ion binding"/>
    <property type="evidence" value="ECO:0007669"/>
    <property type="project" value="UniProtKB-KW"/>
</dbReference>
<dbReference type="GO" id="GO:0016832">
    <property type="term" value="F:aldehyde-lyase activity"/>
    <property type="evidence" value="ECO:0007669"/>
    <property type="project" value="TreeGrafter"/>
</dbReference>
<evidence type="ECO:0000256" key="2">
    <source>
        <dbReference type="ARBA" id="ARBA00022723"/>
    </source>
</evidence>
<organism evidence="5 6">
    <name type="scientific">Paludibaculum fermentans</name>
    <dbReference type="NCBI Taxonomy" id="1473598"/>
    <lineage>
        <taxon>Bacteria</taxon>
        <taxon>Pseudomonadati</taxon>
        <taxon>Acidobacteriota</taxon>
        <taxon>Terriglobia</taxon>
        <taxon>Bryobacterales</taxon>
        <taxon>Bryobacteraceae</taxon>
        <taxon>Paludibaculum</taxon>
    </lineage>
</organism>
<feature type="domain" description="HpcH/HpaI aldolase/citrate lyase" evidence="4">
    <location>
        <begin position="33"/>
        <end position="238"/>
    </location>
</feature>
<dbReference type="AlphaFoldDB" id="A0A7S7NME7"/>
<dbReference type="InterPro" id="IPR050251">
    <property type="entry name" value="HpcH-HpaI_aldolase"/>
</dbReference>
<dbReference type="KEGG" id="pfer:IRI77_26405"/>
<dbReference type="GO" id="GO:0005737">
    <property type="term" value="C:cytoplasm"/>
    <property type="evidence" value="ECO:0007669"/>
    <property type="project" value="TreeGrafter"/>
</dbReference>
<dbReference type="Gene3D" id="3.20.20.60">
    <property type="entry name" value="Phosphoenolpyruvate-binding domains"/>
    <property type="match status" value="1"/>
</dbReference>
<reference evidence="5 6" key="1">
    <citation type="submission" date="2020-10" db="EMBL/GenBank/DDBJ databases">
        <title>Complete genome sequence of Paludibaculum fermentans P105T, a facultatively anaerobic acidobacterium capable of dissimilatory Fe(III) reduction.</title>
        <authorList>
            <person name="Dedysh S.N."/>
            <person name="Beletsky A.V."/>
            <person name="Kulichevskaya I.S."/>
            <person name="Mardanov A.V."/>
            <person name="Ravin N.V."/>
        </authorList>
    </citation>
    <scope>NUCLEOTIDE SEQUENCE [LARGE SCALE GENOMIC DNA]</scope>
    <source>
        <strain evidence="5 6">P105</strain>
    </source>
</reference>
<dbReference type="InterPro" id="IPR005000">
    <property type="entry name" value="Aldolase/citrate-lyase_domain"/>
</dbReference>
<evidence type="ECO:0000313" key="6">
    <source>
        <dbReference type="Proteomes" id="UP000593892"/>
    </source>
</evidence>
<evidence type="ECO:0000313" key="5">
    <source>
        <dbReference type="EMBL" id="QOY86321.1"/>
    </source>
</evidence>
<gene>
    <name evidence="5" type="ORF">IRI77_26405</name>
</gene>
<keyword evidence="2" id="KW-0479">Metal-binding</keyword>
<protein>
    <submittedName>
        <fullName evidence="5">Aldolase</fullName>
    </submittedName>
</protein>
<dbReference type="EMBL" id="CP063849">
    <property type="protein sequence ID" value="QOY86321.1"/>
    <property type="molecule type" value="Genomic_DNA"/>
</dbReference>
<dbReference type="SUPFAM" id="SSF51621">
    <property type="entry name" value="Phosphoenolpyruvate/pyruvate domain"/>
    <property type="match status" value="1"/>
</dbReference>
<dbReference type="PANTHER" id="PTHR30502:SF0">
    <property type="entry name" value="PHOSPHOENOLPYRUVATE CARBOXYLASE FAMILY PROTEIN"/>
    <property type="match status" value="1"/>
</dbReference>
<evidence type="ECO:0000259" key="4">
    <source>
        <dbReference type="Pfam" id="PF03328"/>
    </source>
</evidence>
<sequence length="267" mass="28704">MTSSSHPFPVLARLRAGQPVFAATITTPSVEAAAHLANLGFHFLWIEMEHSPITLETLRVMVLGTRGLPAQVFARVPVIEYWTAKRVLDQGVTGVIFPFTTTPELSQRAADACHYPPLGRRGSGAGNAVRTWPEPGNYYDSADRNVAVMCVVEEAAALEHIDEICATPGVDIIFIGTSDLSFSLGLRGRQDAPELLEAIDKIAAAAQKHGKFLGRPAGNAAQVEAFQQKGFLLFQLPTEIGLMEAGARQLLDSVGISAPNPATRSQY</sequence>
<dbReference type="PANTHER" id="PTHR30502">
    <property type="entry name" value="2-KETO-3-DEOXY-L-RHAMNONATE ALDOLASE"/>
    <property type="match status" value="1"/>
</dbReference>
<accession>A0A7S7NME7</accession>
<dbReference type="Proteomes" id="UP000593892">
    <property type="component" value="Chromosome"/>
</dbReference>
<dbReference type="InterPro" id="IPR040442">
    <property type="entry name" value="Pyrv_kinase-like_dom_sf"/>
</dbReference>
<dbReference type="RefSeq" id="WP_194447990.1">
    <property type="nucleotide sequence ID" value="NZ_CP063849.1"/>
</dbReference>
<dbReference type="Pfam" id="PF03328">
    <property type="entry name" value="HpcH_HpaI"/>
    <property type="match status" value="1"/>
</dbReference>
<evidence type="ECO:0000256" key="1">
    <source>
        <dbReference type="ARBA" id="ARBA00005568"/>
    </source>
</evidence>
<keyword evidence="3" id="KW-0456">Lyase</keyword>
<proteinExistence type="inferred from homology"/>
<keyword evidence="6" id="KW-1185">Reference proteome</keyword>
<evidence type="ECO:0000256" key="3">
    <source>
        <dbReference type="ARBA" id="ARBA00023239"/>
    </source>
</evidence>
<comment type="similarity">
    <text evidence="1">Belongs to the HpcH/HpaI aldolase family.</text>
</comment>
<dbReference type="InterPro" id="IPR015813">
    <property type="entry name" value="Pyrv/PenolPyrv_kinase-like_dom"/>
</dbReference>